<gene>
    <name evidence="2" type="ORF">SAMN02787118_109300</name>
</gene>
<proteinExistence type="predicted"/>
<feature type="compositionally biased region" description="Polar residues" evidence="1">
    <location>
        <begin position="1"/>
        <end position="11"/>
    </location>
</feature>
<name>A0A1I2K649_9ACTN</name>
<accession>A0A1I2K649</accession>
<reference evidence="2 3" key="1">
    <citation type="submission" date="2016-10" db="EMBL/GenBank/DDBJ databases">
        <authorList>
            <person name="de Groot N.N."/>
        </authorList>
    </citation>
    <scope>NUCLEOTIDE SEQUENCE [LARGE SCALE GENOMIC DNA]</scope>
    <source>
        <strain evidence="2 3">OK461</strain>
    </source>
</reference>
<feature type="compositionally biased region" description="Polar residues" evidence="1">
    <location>
        <begin position="61"/>
        <end position="72"/>
    </location>
</feature>
<evidence type="ECO:0000256" key="1">
    <source>
        <dbReference type="SAM" id="MobiDB-lite"/>
    </source>
</evidence>
<evidence type="ECO:0000313" key="3">
    <source>
        <dbReference type="Proteomes" id="UP000181942"/>
    </source>
</evidence>
<dbReference type="EMBL" id="FONR01000009">
    <property type="protein sequence ID" value="SFF61640.1"/>
    <property type="molecule type" value="Genomic_DNA"/>
</dbReference>
<dbReference type="Proteomes" id="UP000181942">
    <property type="component" value="Unassembled WGS sequence"/>
</dbReference>
<sequence length="72" mass="7548">MPTNITTTTMSPQPRVAAPAPAATTKTQTRARGRAGAASREACRGSRNNRRPPSVKPCLCSPSSDVTSPPDR</sequence>
<feature type="region of interest" description="Disordered" evidence="1">
    <location>
        <begin position="1"/>
        <end position="72"/>
    </location>
</feature>
<protein>
    <submittedName>
        <fullName evidence="2">Uncharacterized protein</fullName>
    </submittedName>
</protein>
<feature type="compositionally biased region" description="Low complexity" evidence="1">
    <location>
        <begin position="12"/>
        <end position="38"/>
    </location>
</feature>
<dbReference type="AlphaFoldDB" id="A0A1I2K649"/>
<evidence type="ECO:0000313" key="2">
    <source>
        <dbReference type="EMBL" id="SFF61640.1"/>
    </source>
</evidence>
<organism evidence="2 3">
    <name type="scientific">Streptomyces mirabilis</name>
    <dbReference type="NCBI Taxonomy" id="68239"/>
    <lineage>
        <taxon>Bacteria</taxon>
        <taxon>Bacillati</taxon>
        <taxon>Actinomycetota</taxon>
        <taxon>Actinomycetes</taxon>
        <taxon>Kitasatosporales</taxon>
        <taxon>Streptomycetaceae</taxon>
        <taxon>Streptomyces</taxon>
    </lineage>
</organism>